<comment type="caution">
    <text evidence="2">The sequence shown here is derived from an EMBL/GenBank/DDBJ whole genome shotgun (WGS) entry which is preliminary data.</text>
</comment>
<name>A0ABY2SR13_9HYPH</name>
<keyword evidence="3" id="KW-1185">Reference proteome</keyword>
<organism evidence="2 3">
    <name type="scientific">Martelella alba</name>
    <dbReference type="NCBI Taxonomy" id="2590451"/>
    <lineage>
        <taxon>Bacteria</taxon>
        <taxon>Pseudomonadati</taxon>
        <taxon>Pseudomonadota</taxon>
        <taxon>Alphaproteobacteria</taxon>
        <taxon>Hyphomicrobiales</taxon>
        <taxon>Aurantimonadaceae</taxon>
        <taxon>Martelella</taxon>
    </lineage>
</organism>
<reference evidence="2 3" key="1">
    <citation type="submission" date="2019-04" db="EMBL/GenBank/DDBJ databases">
        <authorList>
            <person name="Li M."/>
            <person name="Gao C."/>
        </authorList>
    </citation>
    <scope>NUCLEOTIDE SEQUENCE [LARGE SCALE GENOMIC DNA]</scope>
    <source>
        <strain evidence="2 3">BGMRC 2031</strain>
    </source>
</reference>
<dbReference type="EMBL" id="SZPQ01000001">
    <property type="protein sequence ID" value="TKI08652.1"/>
    <property type="molecule type" value="Genomic_DNA"/>
</dbReference>
<evidence type="ECO:0000313" key="2">
    <source>
        <dbReference type="EMBL" id="TKI08652.1"/>
    </source>
</evidence>
<dbReference type="SUPFAM" id="SSF144020">
    <property type="entry name" value="FdhE-like"/>
    <property type="match status" value="1"/>
</dbReference>
<keyword evidence="1" id="KW-0175">Coiled coil</keyword>
<gene>
    <name evidence="2" type="ORF">FCN80_00955</name>
</gene>
<proteinExistence type="predicted"/>
<accession>A0ABY2SR13</accession>
<dbReference type="InterPro" id="IPR024064">
    <property type="entry name" value="FdhE-like_sf"/>
</dbReference>
<protein>
    <submittedName>
        <fullName evidence="2">Uncharacterized protein</fullName>
    </submittedName>
</protein>
<dbReference type="Proteomes" id="UP000305202">
    <property type="component" value="Unassembled WGS sequence"/>
</dbReference>
<feature type="coiled-coil region" evidence="1">
    <location>
        <begin position="36"/>
        <end position="77"/>
    </location>
</feature>
<sequence length="164" mass="18407">MDLTAIVTTISGLKTSIDMVNTALKTKEDVAVATAVFNLRSQLDALQEQLFELRTDYEAISRVKNTIEAELMALKKQIVDESRYSLCALPTGTFVYRLNEAHRATEPVHDLCPNCYGQHIKSILQFGGYKNSHKTLQCPRCQTEILSELVPLKIPVVPRLKSGW</sequence>
<evidence type="ECO:0000256" key="1">
    <source>
        <dbReference type="SAM" id="Coils"/>
    </source>
</evidence>
<evidence type="ECO:0000313" key="3">
    <source>
        <dbReference type="Proteomes" id="UP000305202"/>
    </source>
</evidence>
<dbReference type="RefSeq" id="WP_136987943.1">
    <property type="nucleotide sequence ID" value="NZ_SZPQ01000001.1"/>
</dbReference>